<dbReference type="GO" id="GO:0005886">
    <property type="term" value="C:plasma membrane"/>
    <property type="evidence" value="ECO:0007669"/>
    <property type="project" value="UniProtKB-SubCell"/>
</dbReference>
<dbReference type="Pfam" id="PF06271">
    <property type="entry name" value="RDD"/>
    <property type="match status" value="1"/>
</dbReference>
<keyword evidence="3 6" id="KW-0812">Transmembrane</keyword>
<reference evidence="9" key="1">
    <citation type="submission" date="2017-02" db="EMBL/GenBank/DDBJ databases">
        <authorList>
            <person name="Varghese N."/>
            <person name="Submissions S."/>
        </authorList>
    </citation>
    <scope>NUCLEOTIDE SEQUENCE [LARGE SCALE GENOMIC DNA]</scope>
    <source>
        <strain evidence="9">ATCC 700200</strain>
    </source>
</reference>
<comment type="subcellular location">
    <subcellularLocation>
        <location evidence="1">Cell membrane</location>
        <topology evidence="1">Multi-pass membrane protein</topology>
    </subcellularLocation>
</comment>
<evidence type="ECO:0000256" key="5">
    <source>
        <dbReference type="ARBA" id="ARBA00023136"/>
    </source>
</evidence>
<keyword evidence="9" id="KW-1185">Reference proteome</keyword>
<name>A0A1T4XZX8_9BACT</name>
<gene>
    <name evidence="8" type="ORF">SAMN02745166_02269</name>
</gene>
<dbReference type="InterPro" id="IPR051791">
    <property type="entry name" value="Pra-immunoreactive"/>
</dbReference>
<sequence length="134" mass="14442">MLDGLIALVLAVPALIAMPMLETVESGDVETVPPLAMGLIGFTGFLFVLLMIYTIYLLSVKGQTLGKKMLGIRIVNNLDDSNAGFVRAFLLRGIVNAIPGAIIPFYGLIDVCFIFGAERRCIHDFIAGTRVIQG</sequence>
<keyword evidence="2" id="KW-1003">Cell membrane</keyword>
<dbReference type="PANTHER" id="PTHR36115">
    <property type="entry name" value="PROLINE-RICH ANTIGEN HOMOLOG-RELATED"/>
    <property type="match status" value="1"/>
</dbReference>
<evidence type="ECO:0000256" key="4">
    <source>
        <dbReference type="ARBA" id="ARBA00022989"/>
    </source>
</evidence>
<dbReference type="AlphaFoldDB" id="A0A1T4XZX8"/>
<evidence type="ECO:0000313" key="8">
    <source>
        <dbReference type="EMBL" id="SKA95090.1"/>
    </source>
</evidence>
<evidence type="ECO:0000256" key="1">
    <source>
        <dbReference type="ARBA" id="ARBA00004651"/>
    </source>
</evidence>
<evidence type="ECO:0000259" key="7">
    <source>
        <dbReference type="Pfam" id="PF06271"/>
    </source>
</evidence>
<evidence type="ECO:0000256" key="3">
    <source>
        <dbReference type="ARBA" id="ARBA00022692"/>
    </source>
</evidence>
<dbReference type="PANTHER" id="PTHR36115:SF4">
    <property type="entry name" value="MEMBRANE PROTEIN"/>
    <property type="match status" value="1"/>
</dbReference>
<protein>
    <submittedName>
        <fullName evidence="8">RDD family protein</fullName>
    </submittedName>
</protein>
<evidence type="ECO:0000313" key="9">
    <source>
        <dbReference type="Proteomes" id="UP000190774"/>
    </source>
</evidence>
<dbReference type="InterPro" id="IPR010432">
    <property type="entry name" value="RDD"/>
</dbReference>
<dbReference type="EMBL" id="FUYE01000006">
    <property type="protein sequence ID" value="SKA95090.1"/>
    <property type="molecule type" value="Genomic_DNA"/>
</dbReference>
<dbReference type="STRING" id="48467.SAMN02745166_02269"/>
<evidence type="ECO:0000256" key="6">
    <source>
        <dbReference type="SAM" id="Phobius"/>
    </source>
</evidence>
<accession>A0A1T4XZX8</accession>
<dbReference type="OrthoDB" id="192441at2"/>
<feature type="domain" description="RDD" evidence="7">
    <location>
        <begin position="2"/>
        <end position="128"/>
    </location>
</feature>
<keyword evidence="5 6" id="KW-0472">Membrane</keyword>
<feature type="transmembrane region" description="Helical" evidence="6">
    <location>
        <begin position="36"/>
        <end position="59"/>
    </location>
</feature>
<dbReference type="Proteomes" id="UP000190774">
    <property type="component" value="Unassembled WGS sequence"/>
</dbReference>
<proteinExistence type="predicted"/>
<organism evidence="8 9">
    <name type="scientific">Prosthecobacter debontii</name>
    <dbReference type="NCBI Taxonomy" id="48467"/>
    <lineage>
        <taxon>Bacteria</taxon>
        <taxon>Pseudomonadati</taxon>
        <taxon>Verrucomicrobiota</taxon>
        <taxon>Verrucomicrobiia</taxon>
        <taxon>Verrucomicrobiales</taxon>
        <taxon>Verrucomicrobiaceae</taxon>
        <taxon>Prosthecobacter</taxon>
    </lineage>
</organism>
<evidence type="ECO:0000256" key="2">
    <source>
        <dbReference type="ARBA" id="ARBA00022475"/>
    </source>
</evidence>
<keyword evidence="4 6" id="KW-1133">Transmembrane helix</keyword>